<proteinExistence type="predicted"/>
<keyword evidence="3" id="KW-1185">Reference proteome</keyword>
<dbReference type="SUPFAM" id="SSF52091">
    <property type="entry name" value="SpoIIaa-like"/>
    <property type="match status" value="1"/>
</dbReference>
<sequence>MDFKIDTKSNYTLITPVEPLLNANLADQITDECQKLQESSAANFIIDLQACKDADTACFPKLLDLYEHAYTSGQSLVFIHVQDNVMQKMKQEQLHLTLNIAPTLIEAVDIVNMEILERDLFNEE</sequence>
<dbReference type="OrthoDB" id="667243at2"/>
<gene>
    <name evidence="2" type="ORF">DN068_11310</name>
</gene>
<accession>A0A2W2AL18</accession>
<dbReference type="InterPro" id="IPR002645">
    <property type="entry name" value="STAS_dom"/>
</dbReference>
<dbReference type="RefSeq" id="WP_110999022.1">
    <property type="nucleotide sequence ID" value="NZ_QKTW01000016.1"/>
</dbReference>
<protein>
    <recommendedName>
        <fullName evidence="1">STAS domain-containing protein</fullName>
    </recommendedName>
</protein>
<organism evidence="2 3">
    <name type="scientific">Taibaiella soli</name>
    <dbReference type="NCBI Taxonomy" id="1649169"/>
    <lineage>
        <taxon>Bacteria</taxon>
        <taxon>Pseudomonadati</taxon>
        <taxon>Bacteroidota</taxon>
        <taxon>Chitinophagia</taxon>
        <taxon>Chitinophagales</taxon>
        <taxon>Chitinophagaceae</taxon>
        <taxon>Taibaiella</taxon>
    </lineage>
</organism>
<dbReference type="PROSITE" id="PS50801">
    <property type="entry name" value="STAS"/>
    <property type="match status" value="1"/>
</dbReference>
<dbReference type="EMBL" id="QKTW01000016">
    <property type="protein sequence ID" value="PZF72990.1"/>
    <property type="molecule type" value="Genomic_DNA"/>
</dbReference>
<evidence type="ECO:0000313" key="2">
    <source>
        <dbReference type="EMBL" id="PZF72990.1"/>
    </source>
</evidence>
<evidence type="ECO:0000259" key="1">
    <source>
        <dbReference type="PROSITE" id="PS50801"/>
    </source>
</evidence>
<dbReference type="Pfam" id="PF01740">
    <property type="entry name" value="STAS"/>
    <property type="match status" value="1"/>
</dbReference>
<comment type="caution">
    <text evidence="2">The sequence shown here is derived from an EMBL/GenBank/DDBJ whole genome shotgun (WGS) entry which is preliminary data.</text>
</comment>
<dbReference type="Gene3D" id="3.30.750.24">
    <property type="entry name" value="STAS domain"/>
    <property type="match status" value="1"/>
</dbReference>
<name>A0A2W2AL18_9BACT</name>
<dbReference type="AlphaFoldDB" id="A0A2W2AL18"/>
<evidence type="ECO:0000313" key="3">
    <source>
        <dbReference type="Proteomes" id="UP000248745"/>
    </source>
</evidence>
<reference evidence="2 3" key="1">
    <citation type="submission" date="2018-06" db="EMBL/GenBank/DDBJ databases">
        <title>Mucibacter soli gen. nov., sp. nov., a new member of the family Chitinophagaceae producing mucin.</title>
        <authorList>
            <person name="Kim M.-K."/>
            <person name="Park S."/>
            <person name="Kim T.-S."/>
            <person name="Joung Y."/>
            <person name="Han J.-H."/>
            <person name="Kim S.B."/>
        </authorList>
    </citation>
    <scope>NUCLEOTIDE SEQUENCE [LARGE SCALE GENOMIC DNA]</scope>
    <source>
        <strain evidence="2 3">R1-15</strain>
    </source>
</reference>
<dbReference type="Proteomes" id="UP000248745">
    <property type="component" value="Unassembled WGS sequence"/>
</dbReference>
<dbReference type="InterPro" id="IPR036513">
    <property type="entry name" value="STAS_dom_sf"/>
</dbReference>
<feature type="domain" description="STAS" evidence="1">
    <location>
        <begin position="1"/>
        <end position="111"/>
    </location>
</feature>